<dbReference type="EMBL" id="CADEPI010000123">
    <property type="protein sequence ID" value="CAB3376025.1"/>
    <property type="molecule type" value="Genomic_DNA"/>
</dbReference>
<evidence type="ECO:0000256" key="38">
    <source>
        <dbReference type="PIRSR" id="PIRSR038061-1"/>
    </source>
</evidence>
<evidence type="ECO:0000256" key="30">
    <source>
        <dbReference type="ARBA" id="ARBA00034430"/>
    </source>
</evidence>
<evidence type="ECO:0000256" key="7">
    <source>
        <dbReference type="ARBA" id="ARBA00004651"/>
    </source>
</evidence>
<evidence type="ECO:0000256" key="26">
    <source>
        <dbReference type="ARBA" id="ARBA00023303"/>
    </source>
</evidence>
<keyword evidence="19 40" id="KW-1133">Transmembrane helix</keyword>
<keyword evidence="26 39" id="KW-0407">Ion channel</keyword>
<reference evidence="42 43" key="1">
    <citation type="submission" date="2020-04" db="EMBL/GenBank/DDBJ databases">
        <authorList>
            <person name="Alioto T."/>
            <person name="Alioto T."/>
            <person name="Gomez Garrido J."/>
        </authorList>
    </citation>
    <scope>NUCLEOTIDE SEQUENCE [LARGE SCALE GENOMIC DNA]</scope>
</reference>
<evidence type="ECO:0000256" key="29">
    <source>
        <dbReference type="ARBA" id="ARBA00034109"/>
    </source>
</evidence>
<dbReference type="Pfam" id="PF07885">
    <property type="entry name" value="Ion_trans_2"/>
    <property type="match status" value="2"/>
</dbReference>
<evidence type="ECO:0000256" key="39">
    <source>
        <dbReference type="RuleBase" id="RU003857"/>
    </source>
</evidence>
<keyword evidence="18 37" id="KW-0630">Potassium</keyword>
<feature type="transmembrane region" description="Helical" evidence="40">
    <location>
        <begin position="252"/>
        <end position="278"/>
    </location>
</feature>
<feature type="transmembrane region" description="Helical" evidence="40">
    <location>
        <begin position="28"/>
        <end position="51"/>
    </location>
</feature>
<keyword evidence="16 37" id="KW-0631">Potassium channel</keyword>
<keyword evidence="43" id="KW-1185">Reference proteome</keyword>
<dbReference type="GO" id="GO:0030425">
    <property type="term" value="C:dendrite"/>
    <property type="evidence" value="ECO:0007669"/>
    <property type="project" value="UniProtKB-SubCell"/>
</dbReference>
<evidence type="ECO:0000256" key="9">
    <source>
        <dbReference type="ARBA" id="ARBA00016212"/>
    </source>
</evidence>
<keyword evidence="27" id="KW-0968">Cytoplasmic vesicle</keyword>
<dbReference type="GO" id="GO:0030322">
    <property type="term" value="P:stabilization of membrane potential"/>
    <property type="evidence" value="ECO:0007669"/>
    <property type="project" value="TreeGrafter"/>
</dbReference>
<evidence type="ECO:0000256" key="34">
    <source>
        <dbReference type="ARBA" id="ARBA00044657"/>
    </source>
</evidence>
<comment type="catalytic activity">
    <reaction evidence="35">
        <text>Cs(+)(in) = Cs(+)(out)</text>
        <dbReference type="Rhea" id="RHEA:78555"/>
        <dbReference type="ChEBI" id="CHEBI:49547"/>
    </reaction>
</comment>
<evidence type="ECO:0000256" key="10">
    <source>
        <dbReference type="ARBA" id="ARBA00022448"/>
    </source>
</evidence>
<keyword evidence="10 37" id="KW-0813">Transport</keyword>
<evidence type="ECO:0000256" key="1">
    <source>
        <dbReference type="ARBA" id="ARBA00000309"/>
    </source>
</evidence>
<evidence type="ECO:0000256" key="4">
    <source>
        <dbReference type="ARBA" id="ARBA00004279"/>
    </source>
</evidence>
<keyword evidence="22 37" id="KW-0472">Membrane</keyword>
<evidence type="ECO:0000256" key="20">
    <source>
        <dbReference type="ARBA" id="ARBA00023018"/>
    </source>
</evidence>
<dbReference type="PIRSF" id="PIRSF038061">
    <property type="entry name" value="K_channel_subfamily_K_type"/>
    <property type="match status" value="1"/>
</dbReference>
<feature type="glycosylation site" description="N-linked (GlcNAc...) asparagine" evidence="38">
    <location>
        <position position="102"/>
    </location>
</feature>
<dbReference type="Proteomes" id="UP000494165">
    <property type="component" value="Unassembled WGS sequence"/>
</dbReference>
<dbReference type="InterPro" id="IPR001779">
    <property type="entry name" value="2pore_dom_K_chnl_TWIK1"/>
</dbReference>
<feature type="transmembrane region" description="Helical" evidence="40">
    <location>
        <begin position="185"/>
        <end position="211"/>
    </location>
</feature>
<comment type="subunit">
    <text evidence="36">Homodimer; disulfide-linked. Heterodimer with KCNK2; disulfide-linked. In astrocytes, forms mostly heterodimeric potassium channels with KCNK2, with only a minor proportion of functional channels containing homodimeric KCNK1. Interacts with KCNK3 and KCNK9, forming functional heterodimeric channels. Interacts with GNG4. Identified in a complex with PSD and ARF6; interacts only with PSD that is bound to ARF6. Interacts with UBE2I.</text>
</comment>
<feature type="domain" description="Potassium channel" evidence="41">
    <location>
        <begin position="200"/>
        <end position="276"/>
    </location>
</feature>
<keyword evidence="13 37" id="KW-0633">Potassium transport</keyword>
<evidence type="ECO:0000313" key="42">
    <source>
        <dbReference type="EMBL" id="CAB3376025.1"/>
    </source>
</evidence>
<evidence type="ECO:0000259" key="41">
    <source>
        <dbReference type="Pfam" id="PF07885"/>
    </source>
</evidence>
<dbReference type="InterPro" id="IPR013099">
    <property type="entry name" value="K_chnl_dom"/>
</dbReference>
<evidence type="ECO:0000313" key="43">
    <source>
        <dbReference type="Proteomes" id="UP000494165"/>
    </source>
</evidence>
<evidence type="ECO:0000256" key="16">
    <source>
        <dbReference type="ARBA" id="ARBA00022826"/>
    </source>
</evidence>
<evidence type="ECO:0000256" key="12">
    <source>
        <dbReference type="ARBA" id="ARBA00022499"/>
    </source>
</evidence>
<comment type="catalytic activity">
    <reaction evidence="1">
        <text>NH4(+)(in) = NH4(+)(out)</text>
        <dbReference type="Rhea" id="RHEA:28747"/>
        <dbReference type="ChEBI" id="CHEBI:28938"/>
    </reaction>
</comment>
<sequence>MTNRTAPVAFAMQRARTVTVLGVRRSTVLTLTLVLAYALYLCAGGLVFYHIESPEEDRYRQTVAKHRKAFLDRYPNVEDEALEELLQLVVAAGNRGVYATRNATGEPNWSFGQSIFFSTTVVTTIGYGHVTPLSQYGKGFCIFYAVIGIPFTLILISALVQRLMVPVMAFLEYLDIKFGHRLGALSIRLLHVTLVGAFVVVLAMLIPAVVFAYLEPEWDYLDAFYYCFISLTTIGLGDYIPGDSPNQQYRPLYKVLTTIYLLFGLTLAMLVLSVFGGIPELHMGHLFDLSSDDLTMDHEKVRLNQNKPTDHRTIIKVSSRRDLDDDEDDDFRP</sequence>
<evidence type="ECO:0000256" key="18">
    <source>
        <dbReference type="ARBA" id="ARBA00022958"/>
    </source>
</evidence>
<dbReference type="PRINTS" id="PR01586">
    <property type="entry name" value="TWIKCHANNEL"/>
</dbReference>
<comment type="catalytic activity">
    <reaction evidence="31">
        <text>Na(+)(in) = Na(+)(out)</text>
        <dbReference type="Rhea" id="RHEA:34963"/>
        <dbReference type="ChEBI" id="CHEBI:29101"/>
    </reaction>
</comment>
<keyword evidence="25" id="KW-0966">Cell projection</keyword>
<dbReference type="PANTHER" id="PTHR11003:SF249">
    <property type="entry name" value="TWO PORE POTASSIUM CHANNEL PROTEIN SUP-9"/>
    <property type="match status" value="1"/>
</dbReference>
<evidence type="ECO:0000256" key="17">
    <source>
        <dbReference type="ARBA" id="ARBA00022843"/>
    </source>
</evidence>
<dbReference type="GO" id="GO:0097060">
    <property type="term" value="C:synaptic membrane"/>
    <property type="evidence" value="ECO:0007669"/>
    <property type="project" value="UniProtKB-SubCell"/>
</dbReference>
<comment type="caution">
    <text evidence="42">The sequence shown here is derived from an EMBL/GenBank/DDBJ whole genome shotgun (WGS) entry which is preliminary data.</text>
</comment>
<evidence type="ECO:0000256" key="5">
    <source>
        <dbReference type="ARBA" id="ARBA00004484"/>
    </source>
</evidence>
<evidence type="ECO:0000256" key="21">
    <source>
        <dbReference type="ARBA" id="ARBA00023065"/>
    </source>
</evidence>
<comment type="subcellular location">
    <subcellularLocation>
        <location evidence="3">Apical cell membrane</location>
    </subcellularLocation>
    <subcellularLocation>
        <location evidence="7">Cell membrane</location>
        <topology evidence="7">Multi-pass membrane protein</topology>
    </subcellularLocation>
    <subcellularLocation>
        <location evidence="4">Cell projection</location>
        <location evidence="4">Dendrite</location>
    </subcellularLocation>
    <subcellularLocation>
        <location evidence="6">Cytoplasmic vesicle</location>
    </subcellularLocation>
    <subcellularLocation>
        <location evidence="5">Perikaryon</location>
    </subcellularLocation>
    <subcellularLocation>
        <location evidence="2">Recycling endosome</location>
    </subcellularLocation>
    <subcellularLocation>
        <location evidence="29">Synaptic cell membrane</location>
    </subcellularLocation>
</comment>
<feature type="transmembrane region" description="Helical" evidence="40">
    <location>
        <begin position="142"/>
        <end position="164"/>
    </location>
</feature>
<keyword evidence="12" id="KW-1017">Isopeptide bond</keyword>
<keyword evidence="17" id="KW-0832">Ubl conjugation</keyword>
<dbReference type="InterPro" id="IPR003092">
    <property type="entry name" value="2pore_dom_K_chnl_TASK"/>
</dbReference>
<keyword evidence="21 37" id="KW-0406">Ion transport</keyword>
<evidence type="ECO:0000256" key="28">
    <source>
        <dbReference type="ARBA" id="ARBA00024167"/>
    </source>
</evidence>
<comment type="catalytic activity">
    <reaction evidence="33">
        <text>Li(+)(in) = Li(+)(out)</text>
        <dbReference type="Rhea" id="RHEA:78551"/>
        <dbReference type="ChEBI" id="CHEBI:49713"/>
    </reaction>
</comment>
<evidence type="ECO:0000256" key="27">
    <source>
        <dbReference type="ARBA" id="ARBA00023329"/>
    </source>
</evidence>
<evidence type="ECO:0000256" key="32">
    <source>
        <dbReference type="ARBA" id="ARBA00036683"/>
    </source>
</evidence>
<evidence type="ECO:0000256" key="6">
    <source>
        <dbReference type="ARBA" id="ARBA00004541"/>
    </source>
</evidence>
<gene>
    <name evidence="42" type="ORF">CLODIP_2_CD15672</name>
</gene>
<comment type="catalytic activity">
    <reaction evidence="30">
        <text>K(+)(in) = K(+)(out)</text>
        <dbReference type="Rhea" id="RHEA:29463"/>
        <dbReference type="ChEBI" id="CHEBI:29103"/>
    </reaction>
</comment>
<evidence type="ECO:0000256" key="13">
    <source>
        <dbReference type="ARBA" id="ARBA00022538"/>
    </source>
</evidence>
<dbReference type="GO" id="GO:0016324">
    <property type="term" value="C:apical plasma membrane"/>
    <property type="evidence" value="ECO:0007669"/>
    <property type="project" value="UniProtKB-SubCell"/>
</dbReference>
<keyword evidence="24" id="KW-0325">Glycoprotein</keyword>
<feature type="transmembrane region" description="Helical" evidence="40">
    <location>
        <begin position="111"/>
        <end position="130"/>
    </location>
</feature>
<comment type="similarity">
    <text evidence="8 39">Belongs to the two pore domain potassium channel (TC 1.A.1.8) family.</text>
</comment>
<keyword evidence="11" id="KW-1003">Cell membrane</keyword>
<evidence type="ECO:0000256" key="37">
    <source>
        <dbReference type="PIRNR" id="PIRNR038061"/>
    </source>
</evidence>
<proteinExistence type="inferred from homology"/>
<feature type="domain" description="Potassium channel" evidence="41">
    <location>
        <begin position="100"/>
        <end position="163"/>
    </location>
</feature>
<dbReference type="PRINTS" id="PR01096">
    <property type="entry name" value="TWIK1CHANNEL"/>
</dbReference>
<comment type="catalytic activity">
    <reaction evidence="34">
        <text>Rb(+)(in) = Rb(+)(out)</text>
        <dbReference type="Rhea" id="RHEA:78547"/>
        <dbReference type="ChEBI" id="CHEBI:49847"/>
    </reaction>
</comment>
<evidence type="ECO:0000256" key="35">
    <source>
        <dbReference type="ARBA" id="ARBA00044691"/>
    </source>
</evidence>
<dbReference type="Gene3D" id="1.10.287.70">
    <property type="match status" value="1"/>
</dbReference>
<dbReference type="InterPro" id="IPR003280">
    <property type="entry name" value="2pore_dom_K_chnl"/>
</dbReference>
<evidence type="ECO:0000256" key="22">
    <source>
        <dbReference type="ARBA" id="ARBA00023136"/>
    </source>
</evidence>
<feature type="transmembrane region" description="Helical" evidence="40">
    <location>
        <begin position="223"/>
        <end position="240"/>
    </location>
</feature>
<dbReference type="OrthoDB" id="297496at2759"/>
<evidence type="ECO:0000256" key="2">
    <source>
        <dbReference type="ARBA" id="ARBA00004172"/>
    </source>
</evidence>
<evidence type="ECO:0000256" key="3">
    <source>
        <dbReference type="ARBA" id="ARBA00004221"/>
    </source>
</evidence>
<keyword evidence="15" id="KW-0967">Endosome</keyword>
<name>A0A8S1D723_9INSE</name>
<evidence type="ECO:0000256" key="31">
    <source>
        <dbReference type="ARBA" id="ARBA00036239"/>
    </source>
</evidence>
<protein>
    <recommendedName>
        <fullName evidence="9">Potassium channel subfamily K member 1</fullName>
    </recommendedName>
</protein>
<evidence type="ECO:0000256" key="14">
    <source>
        <dbReference type="ARBA" id="ARBA00022692"/>
    </source>
</evidence>
<comment type="catalytic activity">
    <reaction evidence="28">
        <text>chloride(in) = chloride(out)</text>
        <dbReference type="Rhea" id="RHEA:29823"/>
        <dbReference type="ChEBI" id="CHEBI:17996"/>
    </reaction>
</comment>
<evidence type="ECO:0000256" key="25">
    <source>
        <dbReference type="ARBA" id="ARBA00023273"/>
    </source>
</evidence>
<evidence type="ECO:0000256" key="19">
    <source>
        <dbReference type="ARBA" id="ARBA00022989"/>
    </source>
</evidence>
<dbReference type="GO" id="GO:0022841">
    <property type="term" value="F:potassium ion leak channel activity"/>
    <property type="evidence" value="ECO:0007669"/>
    <property type="project" value="TreeGrafter"/>
</dbReference>
<evidence type="ECO:0000256" key="8">
    <source>
        <dbReference type="ARBA" id="ARBA00006666"/>
    </source>
</evidence>
<keyword evidence="20" id="KW-0770">Synapse</keyword>
<keyword evidence="23" id="KW-1015">Disulfide bond</keyword>
<evidence type="ECO:0000256" key="15">
    <source>
        <dbReference type="ARBA" id="ARBA00022753"/>
    </source>
</evidence>
<dbReference type="InterPro" id="IPR005408">
    <property type="entry name" value="2pore_dom_K_chnl_TWIK"/>
</dbReference>
<dbReference type="GO" id="GO:0015271">
    <property type="term" value="F:outward rectifier potassium channel activity"/>
    <property type="evidence" value="ECO:0007669"/>
    <property type="project" value="TreeGrafter"/>
</dbReference>
<dbReference type="PRINTS" id="PR01333">
    <property type="entry name" value="2POREKCHANEL"/>
</dbReference>
<dbReference type="PANTHER" id="PTHR11003">
    <property type="entry name" value="POTASSIUM CHANNEL, SUBFAMILY K"/>
    <property type="match status" value="1"/>
</dbReference>
<evidence type="ECO:0000256" key="40">
    <source>
        <dbReference type="SAM" id="Phobius"/>
    </source>
</evidence>
<dbReference type="SUPFAM" id="SSF81324">
    <property type="entry name" value="Voltage-gated potassium channels"/>
    <property type="match status" value="2"/>
</dbReference>
<evidence type="ECO:0000256" key="33">
    <source>
        <dbReference type="ARBA" id="ARBA00044635"/>
    </source>
</evidence>
<keyword evidence="14 39" id="KW-0812">Transmembrane</keyword>
<dbReference type="GO" id="GO:0043204">
    <property type="term" value="C:perikaryon"/>
    <property type="evidence" value="ECO:0007669"/>
    <property type="project" value="UniProtKB-SubCell"/>
</dbReference>
<comment type="catalytic activity">
    <reaction evidence="32">
        <text>L-glutamate(out) = L-glutamate(in)</text>
        <dbReference type="Rhea" id="RHEA:66336"/>
        <dbReference type="ChEBI" id="CHEBI:29985"/>
    </reaction>
</comment>
<evidence type="ECO:0000256" key="36">
    <source>
        <dbReference type="ARBA" id="ARBA00046361"/>
    </source>
</evidence>
<dbReference type="AlphaFoldDB" id="A0A8S1D723"/>
<organism evidence="42 43">
    <name type="scientific">Cloeon dipterum</name>
    <dbReference type="NCBI Taxonomy" id="197152"/>
    <lineage>
        <taxon>Eukaryota</taxon>
        <taxon>Metazoa</taxon>
        <taxon>Ecdysozoa</taxon>
        <taxon>Arthropoda</taxon>
        <taxon>Hexapoda</taxon>
        <taxon>Insecta</taxon>
        <taxon>Pterygota</taxon>
        <taxon>Palaeoptera</taxon>
        <taxon>Ephemeroptera</taxon>
        <taxon>Pisciforma</taxon>
        <taxon>Baetidae</taxon>
        <taxon>Cloeon</taxon>
    </lineage>
</organism>
<evidence type="ECO:0000256" key="23">
    <source>
        <dbReference type="ARBA" id="ARBA00023157"/>
    </source>
</evidence>
<evidence type="ECO:0000256" key="24">
    <source>
        <dbReference type="ARBA" id="ARBA00023180"/>
    </source>
</evidence>
<dbReference type="GO" id="GO:0055037">
    <property type="term" value="C:recycling endosome"/>
    <property type="evidence" value="ECO:0007669"/>
    <property type="project" value="UniProtKB-SubCell"/>
</dbReference>
<accession>A0A8S1D723</accession>
<evidence type="ECO:0000256" key="11">
    <source>
        <dbReference type="ARBA" id="ARBA00022475"/>
    </source>
</evidence>